<evidence type="ECO:0000256" key="4">
    <source>
        <dbReference type="ARBA" id="ARBA00022833"/>
    </source>
</evidence>
<evidence type="ECO:0000256" key="8">
    <source>
        <dbReference type="ARBA" id="ARBA00042978"/>
    </source>
</evidence>
<evidence type="ECO:0000256" key="6">
    <source>
        <dbReference type="ARBA" id="ARBA00038233"/>
    </source>
</evidence>
<evidence type="ECO:0000259" key="10">
    <source>
        <dbReference type="Pfam" id="PF01435"/>
    </source>
</evidence>
<keyword evidence="1 9" id="KW-0645">Protease</keyword>
<dbReference type="GO" id="GO:0046872">
    <property type="term" value="F:metal ion binding"/>
    <property type="evidence" value="ECO:0007669"/>
    <property type="project" value="UniProtKB-KW"/>
</dbReference>
<keyword evidence="5 9" id="KW-0482">Metalloprotease</keyword>
<organism evidence="11 12">
    <name type="scientific">Stegodyphus mimosarum</name>
    <name type="common">African social velvet spider</name>
    <dbReference type="NCBI Taxonomy" id="407821"/>
    <lineage>
        <taxon>Eukaryota</taxon>
        <taxon>Metazoa</taxon>
        <taxon>Ecdysozoa</taxon>
        <taxon>Arthropoda</taxon>
        <taxon>Chelicerata</taxon>
        <taxon>Arachnida</taxon>
        <taxon>Araneae</taxon>
        <taxon>Araneomorphae</taxon>
        <taxon>Entelegynae</taxon>
        <taxon>Eresoidea</taxon>
        <taxon>Eresidae</taxon>
        <taxon>Stegodyphus</taxon>
    </lineage>
</organism>
<dbReference type="CDD" id="cd07331">
    <property type="entry name" value="M48C_Oma1_like"/>
    <property type="match status" value="1"/>
</dbReference>
<protein>
    <recommendedName>
        <fullName evidence="7">Metalloendopeptidase OMA1, mitochondrial</fullName>
    </recommendedName>
    <alternativeName>
        <fullName evidence="8">Overlapping with the m-AAA protease 1 homolog</fullName>
    </alternativeName>
</protein>
<dbReference type="OrthoDB" id="7464992at2759"/>
<evidence type="ECO:0000256" key="3">
    <source>
        <dbReference type="ARBA" id="ARBA00022801"/>
    </source>
</evidence>
<evidence type="ECO:0000313" key="12">
    <source>
        <dbReference type="Proteomes" id="UP000054359"/>
    </source>
</evidence>
<evidence type="ECO:0000313" key="11">
    <source>
        <dbReference type="EMBL" id="KFM82732.1"/>
    </source>
</evidence>
<dbReference type="GO" id="GO:0006515">
    <property type="term" value="P:protein quality control for misfolded or incompletely synthesized proteins"/>
    <property type="evidence" value="ECO:0007669"/>
    <property type="project" value="TreeGrafter"/>
</dbReference>
<reference evidence="11 12" key="1">
    <citation type="submission" date="2013-11" db="EMBL/GenBank/DDBJ databases">
        <title>Genome sequencing of Stegodyphus mimosarum.</title>
        <authorList>
            <person name="Bechsgaard J."/>
        </authorList>
    </citation>
    <scope>NUCLEOTIDE SEQUENCE [LARGE SCALE GENOMIC DNA]</scope>
</reference>
<dbReference type="STRING" id="407821.A0A087UZE3"/>
<dbReference type="PANTHER" id="PTHR22726:SF1">
    <property type="entry name" value="METALLOENDOPEPTIDASE OMA1, MITOCHONDRIAL"/>
    <property type="match status" value="1"/>
</dbReference>
<dbReference type="Gene3D" id="3.30.2010.10">
    <property type="entry name" value="Metalloproteases ('zincins'), catalytic domain"/>
    <property type="match status" value="1"/>
</dbReference>
<evidence type="ECO:0000256" key="9">
    <source>
        <dbReference type="RuleBase" id="RU003983"/>
    </source>
</evidence>
<dbReference type="PANTHER" id="PTHR22726">
    <property type="entry name" value="METALLOENDOPEPTIDASE OMA1"/>
    <property type="match status" value="1"/>
</dbReference>
<keyword evidence="4 9" id="KW-0862">Zinc</keyword>
<feature type="domain" description="Peptidase M48" evidence="10">
    <location>
        <begin position="35"/>
        <end position="226"/>
    </location>
</feature>
<name>A0A087UZE3_STEMI</name>
<dbReference type="EMBL" id="KK122447">
    <property type="protein sequence ID" value="KFM82732.1"/>
    <property type="molecule type" value="Genomic_DNA"/>
</dbReference>
<accession>A0A087UZE3</accession>
<evidence type="ECO:0000256" key="1">
    <source>
        <dbReference type="ARBA" id="ARBA00022670"/>
    </source>
</evidence>
<comment type="similarity">
    <text evidence="6 9">Belongs to the peptidase M48 family.</text>
</comment>
<evidence type="ECO:0000256" key="5">
    <source>
        <dbReference type="ARBA" id="ARBA00023049"/>
    </source>
</evidence>
<dbReference type="Proteomes" id="UP000054359">
    <property type="component" value="Unassembled WGS sequence"/>
</dbReference>
<evidence type="ECO:0000256" key="7">
    <source>
        <dbReference type="ARBA" id="ARBA00040360"/>
    </source>
</evidence>
<dbReference type="GO" id="GO:0004222">
    <property type="term" value="F:metalloendopeptidase activity"/>
    <property type="evidence" value="ECO:0007669"/>
    <property type="project" value="InterPro"/>
</dbReference>
<comment type="cofactor">
    <cofactor evidence="9">
        <name>Zn(2+)</name>
        <dbReference type="ChEBI" id="CHEBI:29105"/>
    </cofactor>
    <text evidence="9">Binds 1 zinc ion per subunit.</text>
</comment>
<evidence type="ECO:0000256" key="2">
    <source>
        <dbReference type="ARBA" id="ARBA00022723"/>
    </source>
</evidence>
<dbReference type="AlphaFoldDB" id="A0A087UZE3"/>
<dbReference type="Pfam" id="PF01435">
    <property type="entry name" value="Peptidase_M48"/>
    <property type="match status" value="1"/>
</dbReference>
<gene>
    <name evidence="11" type="ORF">X975_07279</name>
</gene>
<sequence>MAFNPKQLEKINQFELQRIMESVGKQILSRYHPDTRRVQAVVHRILDANKDLEEVRKRKWGIAVIDSPVENAFVLPIGYVFVFTGMLKLCTNDDQLGAILSHEIAHCIQNHGAENVSFAHLLDLFSIVIIAAIWAVVPSDVISLLTHWLYEKSLEIFLQLPYNRKIEREADNVGLQLAARACFDVRESSAFWSKMAVLQKSFGKVPNIEFLSTHPSHESRSQFLDDLMDEAIKLRSSCGCPQLRYRDPRKEVEAAAQMLELARKELFKNNPTPVKIFQI</sequence>
<keyword evidence="12" id="KW-1185">Reference proteome</keyword>
<keyword evidence="2" id="KW-0479">Metal-binding</keyword>
<keyword evidence="3 9" id="KW-0378">Hydrolase</keyword>
<dbReference type="GO" id="GO:0005743">
    <property type="term" value="C:mitochondrial inner membrane"/>
    <property type="evidence" value="ECO:0007669"/>
    <property type="project" value="TreeGrafter"/>
</dbReference>
<dbReference type="InterPro" id="IPR051156">
    <property type="entry name" value="Mito/Outer_Membr_Metalloprot"/>
</dbReference>
<dbReference type="InterPro" id="IPR001915">
    <property type="entry name" value="Peptidase_M48"/>
</dbReference>
<dbReference type="OMA" id="QWEVNLI"/>
<proteinExistence type="inferred from homology"/>
<dbReference type="GO" id="GO:0034982">
    <property type="term" value="P:mitochondrial protein processing"/>
    <property type="evidence" value="ECO:0007669"/>
    <property type="project" value="TreeGrafter"/>
</dbReference>
<feature type="non-terminal residue" evidence="11">
    <location>
        <position position="279"/>
    </location>
</feature>